<evidence type="ECO:0000256" key="4">
    <source>
        <dbReference type="ARBA" id="ARBA00022723"/>
    </source>
</evidence>
<dbReference type="InterPro" id="IPR000718">
    <property type="entry name" value="Peptidase_M13"/>
</dbReference>
<feature type="domain" description="Peptidase M13 N-terminal" evidence="10">
    <location>
        <begin position="36"/>
        <end position="456"/>
    </location>
</feature>
<dbReference type="PRINTS" id="PR00786">
    <property type="entry name" value="NEPRILYSIN"/>
</dbReference>
<dbReference type="GO" id="GO:0016485">
    <property type="term" value="P:protein processing"/>
    <property type="evidence" value="ECO:0007669"/>
    <property type="project" value="TreeGrafter"/>
</dbReference>
<dbReference type="Gene3D" id="1.25.40.20">
    <property type="entry name" value="Ankyrin repeat-containing domain"/>
    <property type="match status" value="1"/>
</dbReference>
<dbReference type="GO" id="GO:0046872">
    <property type="term" value="F:metal ion binding"/>
    <property type="evidence" value="ECO:0007669"/>
    <property type="project" value="UniProtKB-KW"/>
</dbReference>
<protein>
    <submittedName>
        <fullName evidence="11">Uncharacterized protein</fullName>
    </submittedName>
</protein>
<comment type="cofactor">
    <cofactor evidence="1">
        <name>Zn(2+)</name>
        <dbReference type="ChEBI" id="CHEBI:29105"/>
    </cofactor>
</comment>
<dbReference type="SMART" id="SM00248">
    <property type="entry name" value="ANK"/>
    <property type="match status" value="6"/>
</dbReference>
<dbReference type="Pfam" id="PF01431">
    <property type="entry name" value="Peptidase_M13"/>
    <property type="match status" value="1"/>
</dbReference>
<organism evidence="11 12">
    <name type="scientific">Fusarium anthophilum</name>
    <dbReference type="NCBI Taxonomy" id="48485"/>
    <lineage>
        <taxon>Eukaryota</taxon>
        <taxon>Fungi</taxon>
        <taxon>Dikarya</taxon>
        <taxon>Ascomycota</taxon>
        <taxon>Pezizomycotina</taxon>
        <taxon>Sordariomycetes</taxon>
        <taxon>Hypocreomycetidae</taxon>
        <taxon>Hypocreales</taxon>
        <taxon>Nectriaceae</taxon>
        <taxon>Fusarium</taxon>
        <taxon>Fusarium fujikuroi species complex</taxon>
    </lineage>
</organism>
<accession>A0A8H4ZXB0</accession>
<evidence type="ECO:0000256" key="3">
    <source>
        <dbReference type="ARBA" id="ARBA00022670"/>
    </source>
</evidence>
<evidence type="ECO:0000313" key="12">
    <source>
        <dbReference type="Proteomes" id="UP000573603"/>
    </source>
</evidence>
<keyword evidence="12" id="KW-1185">Reference proteome</keyword>
<comment type="caution">
    <text evidence="11">The sequence shown here is derived from an EMBL/GenBank/DDBJ whole genome shotgun (WGS) entry which is preliminary data.</text>
</comment>
<proteinExistence type="inferred from homology"/>
<keyword evidence="8" id="KW-0040">ANK repeat</keyword>
<dbReference type="EMBL" id="JABEVY010000030">
    <property type="protein sequence ID" value="KAF5253921.1"/>
    <property type="molecule type" value="Genomic_DNA"/>
</dbReference>
<evidence type="ECO:0000259" key="10">
    <source>
        <dbReference type="Pfam" id="PF05649"/>
    </source>
</evidence>
<comment type="similarity">
    <text evidence="2">Belongs to the peptidase M13 family.</text>
</comment>
<dbReference type="Pfam" id="PF00023">
    <property type="entry name" value="Ank"/>
    <property type="match status" value="1"/>
</dbReference>
<keyword evidence="3" id="KW-0645">Protease</keyword>
<evidence type="ECO:0000256" key="6">
    <source>
        <dbReference type="ARBA" id="ARBA00022833"/>
    </source>
</evidence>
<evidence type="ECO:0000256" key="2">
    <source>
        <dbReference type="ARBA" id="ARBA00007357"/>
    </source>
</evidence>
<keyword evidence="5" id="KW-0378">Hydrolase</keyword>
<dbReference type="SUPFAM" id="SSF48403">
    <property type="entry name" value="Ankyrin repeat"/>
    <property type="match status" value="1"/>
</dbReference>
<dbReference type="Proteomes" id="UP000573603">
    <property type="component" value="Unassembled WGS sequence"/>
</dbReference>
<dbReference type="GO" id="GO:0004222">
    <property type="term" value="F:metalloendopeptidase activity"/>
    <property type="evidence" value="ECO:0007669"/>
    <property type="project" value="InterPro"/>
</dbReference>
<keyword evidence="6" id="KW-0862">Zinc</keyword>
<sequence>MAPNAIGSNLCTSASCVHIASEILGSLALNYTEIDPCEDFEQYVCGNWAARHEIPAGGVSTDGLTLAQENVESALRQILESPYPSGENAGWITVNLTKEQSKADKEIFSKIQDSYQVCTNYTALKEEGLETLPEVVKTVVDLYPATGNKTASNTTQDSVAMGKTLTFFESIGIQTFHRFIQKQKDTDPDAVQLTLFPLQPDELVLPATEKDLEEYIQIASQLMVALHPSNISTTAASKLVASVIELEGKLVAASALAVQNGSTSDIVSIDEAQKQFPELNYEYVIDQLAPNNWKGDIQFIAPAYFNNASQIISETPTTILQAYFVWKAITSISIYIEDDLTNAYNDLVNKIRDRDPESPAPRWKRCINLMNYGVAWTQGSQITSQFIGPTGLTWILSRFFVDQHFSPEANELTSNLVQHIKDSFSERIGSRDWATDEVKKASIEKVEAMRKIIGLPTFPDAVDPIALQEYYSDVKIQPSLALNALSFAKSKVKNNWMTLGKPYNRGQFVLSTLTANAYHARTLNQIVLFAGFQQFPIYDVDFPSYLLYGGMGSVVGHEITHGFDNTGRNFDTIGNATQWWDEESIKAFEEKTKCFVEQYSNFTIIAPNGTDVHVNGTLTLDENMADAGGVSSSYEAWKKWESEKGKAKNLPGLQDFTHEQLFFIKWGQTWCSNVPPKLGLQLLEDDVHSPAPARVLLPLKNTVGFNKAFNCPKKDPVCELCISVNAMAEAIGLVASVASLLDLALKLSNALHNLQFQFRNAPSLIQALENETAAIRTVLARVETSIQSAVTARLGGPGSSGIVGDLTAEIGKGAAVLKDLDRFVHSLKNETSTLRRVKWVHKRERASGLIKDLKEVRSRISELQLAYSHSSLTCIELVLQDIQLMQRRHYAKTDGLEACLLDTRDQIIVGRDTTFQNQSDITAALEAMQNTTPNLPPEWVEAISNQLATSINTMRPVLAKDNITNGHSHRQQSSQAIFSPLQHSTLSLNLRLVQSQCSINCTCRCHASVASYRPWNALPKMLQMIMGSVLFEYSSCTGSRTTCDLHSCSKSRLTRLTVRYGFPFWSFKYAIHILVERASASSLLFTLALRRKVPLEASRNNIIYQAANGNLDAVKRIVFENPTATLDVNHYGDSALCICISRLLPWELSFQICDVLLQAGADPDQVNERGLSFRHMIANLVLQNAIPSMLHSRVDSLIQISPCLEDLDLTFIHEIILKRCPIDITPVLRSGKADILAQIHSEDRFGMTPLMYAVALGDVKGAEALLEAGASVHKKGPHGRYIVDYAACLPPSACTALLDLLFTAGADATTVYPSGWTLLHTAALHDNATLMDRLVHEGARSDCFGPRGNRPIHYAAGQNSVNAVRLLYGKGVDLNVLADSGLPPLGVAIQNNAIDTQTLLLELGADHLVSGDWGTLFHLAAEYGSETTLEIMYSFDLKGLDVDTIDAEGLTATDIFENRYDKTDELTKAFSLLKESIKSKSSHGIQDENEAGDMDEFFDAHEFLHYGGSR</sequence>
<evidence type="ECO:0000256" key="5">
    <source>
        <dbReference type="ARBA" id="ARBA00022801"/>
    </source>
</evidence>
<evidence type="ECO:0000256" key="7">
    <source>
        <dbReference type="ARBA" id="ARBA00023049"/>
    </source>
</evidence>
<name>A0A8H4ZXB0_9HYPO</name>
<dbReference type="InterPro" id="IPR024079">
    <property type="entry name" value="MetalloPept_cat_dom_sf"/>
</dbReference>
<dbReference type="InterPro" id="IPR042089">
    <property type="entry name" value="Peptidase_M13_dom_2"/>
</dbReference>
<dbReference type="SUPFAM" id="SSF55486">
    <property type="entry name" value="Metalloproteases ('zincins'), catalytic domain"/>
    <property type="match status" value="1"/>
</dbReference>
<keyword evidence="7" id="KW-0482">Metalloprotease</keyword>
<dbReference type="GO" id="GO:0005886">
    <property type="term" value="C:plasma membrane"/>
    <property type="evidence" value="ECO:0007669"/>
    <property type="project" value="TreeGrafter"/>
</dbReference>
<dbReference type="CDD" id="cd08662">
    <property type="entry name" value="M13"/>
    <property type="match status" value="1"/>
</dbReference>
<dbReference type="Gene3D" id="3.40.390.10">
    <property type="entry name" value="Collagenase (Catalytic Domain)"/>
    <property type="match status" value="1"/>
</dbReference>
<dbReference type="PROSITE" id="PS50088">
    <property type="entry name" value="ANK_REPEAT"/>
    <property type="match status" value="2"/>
</dbReference>
<evidence type="ECO:0000313" key="11">
    <source>
        <dbReference type="EMBL" id="KAF5253921.1"/>
    </source>
</evidence>
<feature type="repeat" description="ANK" evidence="8">
    <location>
        <begin position="1245"/>
        <end position="1277"/>
    </location>
</feature>
<dbReference type="InterPro" id="IPR018497">
    <property type="entry name" value="Peptidase_M13_C"/>
</dbReference>
<dbReference type="InterPro" id="IPR036770">
    <property type="entry name" value="Ankyrin_rpt-contain_sf"/>
</dbReference>
<dbReference type="PROSITE" id="PS50297">
    <property type="entry name" value="ANK_REP_REGION"/>
    <property type="match status" value="2"/>
</dbReference>
<dbReference type="InterPro" id="IPR002110">
    <property type="entry name" value="Ankyrin_rpt"/>
</dbReference>
<dbReference type="PROSITE" id="PS51885">
    <property type="entry name" value="NEPRILYSIN"/>
    <property type="match status" value="1"/>
</dbReference>
<dbReference type="InterPro" id="IPR008753">
    <property type="entry name" value="Peptidase_M13_N"/>
</dbReference>
<dbReference type="PANTHER" id="PTHR11733">
    <property type="entry name" value="ZINC METALLOPROTEASE FAMILY M13 NEPRILYSIN-RELATED"/>
    <property type="match status" value="1"/>
</dbReference>
<dbReference type="PANTHER" id="PTHR11733:SF167">
    <property type="entry name" value="FI17812P1-RELATED"/>
    <property type="match status" value="1"/>
</dbReference>
<dbReference type="Pfam" id="PF05649">
    <property type="entry name" value="Peptidase_M13_N"/>
    <property type="match status" value="1"/>
</dbReference>
<gene>
    <name evidence="11" type="ORF">FANTH_1246</name>
</gene>
<dbReference type="Gene3D" id="1.10.1380.10">
    <property type="entry name" value="Neutral endopeptidase , domain2"/>
    <property type="match status" value="1"/>
</dbReference>
<dbReference type="Pfam" id="PF12796">
    <property type="entry name" value="Ank_2"/>
    <property type="match status" value="1"/>
</dbReference>
<feature type="repeat" description="ANK" evidence="8">
    <location>
        <begin position="1347"/>
        <end position="1379"/>
    </location>
</feature>
<evidence type="ECO:0000256" key="8">
    <source>
        <dbReference type="PROSITE-ProRule" id="PRU00023"/>
    </source>
</evidence>
<evidence type="ECO:0000256" key="1">
    <source>
        <dbReference type="ARBA" id="ARBA00001947"/>
    </source>
</evidence>
<reference evidence="11 12" key="1">
    <citation type="journal article" date="2020" name="BMC Genomics">
        <title>Correction to: Identification and distribution of gene clusters required for synthesis of sphingolipid metabolism inhibitors in diverse species of the filamentous fungus Fusarium.</title>
        <authorList>
            <person name="Kim H.S."/>
            <person name="Lohmar J.M."/>
            <person name="Busman M."/>
            <person name="Brown D.W."/>
            <person name="Naumann T.A."/>
            <person name="Divon H.H."/>
            <person name="Lysoe E."/>
            <person name="Uhlig S."/>
            <person name="Proctor R.H."/>
        </authorList>
    </citation>
    <scope>NUCLEOTIDE SEQUENCE [LARGE SCALE GENOMIC DNA]</scope>
    <source>
        <strain evidence="11 12">NRRL 25214</strain>
    </source>
</reference>
<keyword evidence="4" id="KW-0479">Metal-binding</keyword>
<feature type="domain" description="Peptidase M13 C-terminal" evidence="9">
    <location>
        <begin position="516"/>
        <end position="717"/>
    </location>
</feature>
<evidence type="ECO:0000259" key="9">
    <source>
        <dbReference type="Pfam" id="PF01431"/>
    </source>
</evidence>